<protein>
    <recommendedName>
        <fullName evidence="1">non-specific serine/threonine protein kinase</fullName>
        <ecNumber evidence="1">2.7.11.1</ecNumber>
    </recommendedName>
</protein>
<dbReference type="InterPro" id="IPR001245">
    <property type="entry name" value="Ser-Thr/Tyr_kinase_cat_dom"/>
</dbReference>
<dbReference type="OrthoDB" id="248923at2759"/>
<evidence type="ECO:0000256" key="4">
    <source>
        <dbReference type="ARBA" id="ARBA00022741"/>
    </source>
</evidence>
<reference evidence="10 11" key="1">
    <citation type="journal article" date="2017" name="Genome Biol. Evol.">
        <title>Phytophthora megakarya and P. palmivora, closely related causal agents of cacao black pod rot, underwent increases in genome sizes and gene numbers by different mechanisms.</title>
        <authorList>
            <person name="Ali S.S."/>
            <person name="Shao J."/>
            <person name="Lary D.J."/>
            <person name="Kronmiller B."/>
            <person name="Shen D."/>
            <person name="Strem M.D."/>
            <person name="Amoako-Attah I."/>
            <person name="Akrofi A.Y."/>
            <person name="Begoude B.A."/>
            <person name="Ten Hoopen G.M."/>
            <person name="Coulibaly K."/>
            <person name="Kebe B.I."/>
            <person name="Melnick R.L."/>
            <person name="Guiltinan M.J."/>
            <person name="Tyler B.M."/>
            <person name="Meinhardt L.W."/>
            <person name="Bailey B.A."/>
        </authorList>
    </citation>
    <scope>NUCLEOTIDE SEQUENCE [LARGE SCALE GENOMIC DNA]</scope>
    <source>
        <strain evidence="11">sbr112.9</strain>
    </source>
</reference>
<dbReference type="SMART" id="SM00220">
    <property type="entry name" value="S_TKc"/>
    <property type="match status" value="1"/>
</dbReference>
<dbReference type="Gene3D" id="1.10.510.10">
    <property type="entry name" value="Transferase(Phosphotransferase) domain 1"/>
    <property type="match status" value="1"/>
</dbReference>
<keyword evidence="4" id="KW-0547">Nucleotide-binding</keyword>
<dbReference type="EMBL" id="NCKW01015693">
    <property type="protein sequence ID" value="POM62013.1"/>
    <property type="molecule type" value="Genomic_DNA"/>
</dbReference>
<dbReference type="PRINTS" id="PR00109">
    <property type="entry name" value="TYRKINASE"/>
</dbReference>
<keyword evidence="2" id="KW-0723">Serine/threonine-protein kinase</keyword>
<evidence type="ECO:0000256" key="1">
    <source>
        <dbReference type="ARBA" id="ARBA00012513"/>
    </source>
</evidence>
<evidence type="ECO:0000313" key="10">
    <source>
        <dbReference type="EMBL" id="POM62013.1"/>
    </source>
</evidence>
<keyword evidence="11" id="KW-1185">Reference proteome</keyword>
<evidence type="ECO:0000313" key="11">
    <source>
        <dbReference type="Proteomes" id="UP000237271"/>
    </source>
</evidence>
<comment type="caution">
    <text evidence="10">The sequence shown here is derived from an EMBL/GenBank/DDBJ whole genome shotgun (WGS) entry which is preliminary data.</text>
</comment>
<sequence length="426" mass="47563">MAAQSLPTKSRDKYKQLAHIGRGAYGDVFLCENIENGEHVCMKVMDLTFSSPDERMRCLTEVKLLNEFPAHPNVVGFREAFWAESTEADAQILVLVLEYADDEDLEQYLRSNGSSPIREEEARQVFIQLVRGVNHLHSHRVMHRDLKCSNALRFRSGRVVLGDFGTSKLLTPTGSEHDFEVQGLTSTVVGSPLYMSPEQLEGEPYGFATDIWSLGCVLYEMLSGGKPPFGAPSYPAVVYRITQGEYDPLDTSRISPEARDLMANMLQKAPQSRPNITQVLQSTWLRTFGVTEVKNGKAQAQVSPHRVIDMDCQTKPAVPQELLVHESPTSVIHAAEKFPPPVPFTSPQVSKHMNTSVSKQNFSPPPVPVYRVSKSPICRVDRSQQKTTEAGRLHRRVPTSLLHVWVRGHHIDVNFANSSCSTCVIV</sequence>
<feature type="domain" description="Protein kinase" evidence="9">
    <location>
        <begin position="14"/>
        <end position="285"/>
    </location>
</feature>
<evidence type="ECO:0000256" key="8">
    <source>
        <dbReference type="ARBA" id="ARBA00048679"/>
    </source>
</evidence>
<dbReference type="EC" id="2.7.11.1" evidence="1"/>
<dbReference type="Pfam" id="PF00069">
    <property type="entry name" value="Pkinase"/>
    <property type="match status" value="1"/>
</dbReference>
<proteinExistence type="predicted"/>
<dbReference type="SUPFAM" id="SSF56112">
    <property type="entry name" value="Protein kinase-like (PK-like)"/>
    <property type="match status" value="1"/>
</dbReference>
<evidence type="ECO:0000259" key="9">
    <source>
        <dbReference type="PROSITE" id="PS50011"/>
    </source>
</evidence>
<dbReference type="InterPro" id="IPR000719">
    <property type="entry name" value="Prot_kinase_dom"/>
</dbReference>
<dbReference type="InterPro" id="IPR051131">
    <property type="entry name" value="NEK_Ser/Thr_kinase_NIMA"/>
</dbReference>
<evidence type="ECO:0000256" key="3">
    <source>
        <dbReference type="ARBA" id="ARBA00022679"/>
    </source>
</evidence>
<dbReference type="AlphaFoldDB" id="A0A2P4X8Y7"/>
<keyword evidence="3" id="KW-0808">Transferase</keyword>
<dbReference type="PROSITE" id="PS50011">
    <property type="entry name" value="PROTEIN_KINASE_DOM"/>
    <property type="match status" value="1"/>
</dbReference>
<evidence type="ECO:0000256" key="5">
    <source>
        <dbReference type="ARBA" id="ARBA00022777"/>
    </source>
</evidence>
<organism evidence="10 11">
    <name type="scientific">Phytophthora palmivora</name>
    <dbReference type="NCBI Taxonomy" id="4796"/>
    <lineage>
        <taxon>Eukaryota</taxon>
        <taxon>Sar</taxon>
        <taxon>Stramenopiles</taxon>
        <taxon>Oomycota</taxon>
        <taxon>Peronosporomycetes</taxon>
        <taxon>Peronosporales</taxon>
        <taxon>Peronosporaceae</taxon>
        <taxon>Phytophthora</taxon>
    </lineage>
</organism>
<gene>
    <name evidence="10" type="ORF">PHPALM_28883</name>
</gene>
<dbReference type="GO" id="GO:0005524">
    <property type="term" value="F:ATP binding"/>
    <property type="evidence" value="ECO:0007669"/>
    <property type="project" value="UniProtKB-KW"/>
</dbReference>
<keyword evidence="5 10" id="KW-0418">Kinase</keyword>
<evidence type="ECO:0000256" key="7">
    <source>
        <dbReference type="ARBA" id="ARBA00047899"/>
    </source>
</evidence>
<dbReference type="Proteomes" id="UP000237271">
    <property type="component" value="Unassembled WGS sequence"/>
</dbReference>
<dbReference type="InterPro" id="IPR011009">
    <property type="entry name" value="Kinase-like_dom_sf"/>
</dbReference>
<comment type="catalytic activity">
    <reaction evidence="7">
        <text>L-threonyl-[protein] + ATP = O-phospho-L-threonyl-[protein] + ADP + H(+)</text>
        <dbReference type="Rhea" id="RHEA:46608"/>
        <dbReference type="Rhea" id="RHEA-COMP:11060"/>
        <dbReference type="Rhea" id="RHEA-COMP:11605"/>
        <dbReference type="ChEBI" id="CHEBI:15378"/>
        <dbReference type="ChEBI" id="CHEBI:30013"/>
        <dbReference type="ChEBI" id="CHEBI:30616"/>
        <dbReference type="ChEBI" id="CHEBI:61977"/>
        <dbReference type="ChEBI" id="CHEBI:456216"/>
        <dbReference type="EC" id="2.7.11.1"/>
    </reaction>
</comment>
<name>A0A2P4X8Y7_9STRA</name>
<dbReference type="PANTHER" id="PTHR44899:SF3">
    <property type="entry name" value="SERINE_THREONINE-PROTEIN KINASE NEK1"/>
    <property type="match status" value="1"/>
</dbReference>
<evidence type="ECO:0000256" key="2">
    <source>
        <dbReference type="ARBA" id="ARBA00022527"/>
    </source>
</evidence>
<comment type="catalytic activity">
    <reaction evidence="8">
        <text>L-seryl-[protein] + ATP = O-phospho-L-seryl-[protein] + ADP + H(+)</text>
        <dbReference type="Rhea" id="RHEA:17989"/>
        <dbReference type="Rhea" id="RHEA-COMP:9863"/>
        <dbReference type="Rhea" id="RHEA-COMP:11604"/>
        <dbReference type="ChEBI" id="CHEBI:15378"/>
        <dbReference type="ChEBI" id="CHEBI:29999"/>
        <dbReference type="ChEBI" id="CHEBI:30616"/>
        <dbReference type="ChEBI" id="CHEBI:83421"/>
        <dbReference type="ChEBI" id="CHEBI:456216"/>
        <dbReference type="EC" id="2.7.11.1"/>
    </reaction>
</comment>
<keyword evidence="6" id="KW-0067">ATP-binding</keyword>
<evidence type="ECO:0000256" key="6">
    <source>
        <dbReference type="ARBA" id="ARBA00022840"/>
    </source>
</evidence>
<dbReference type="PANTHER" id="PTHR44899">
    <property type="entry name" value="CAMK FAMILY PROTEIN KINASE"/>
    <property type="match status" value="1"/>
</dbReference>
<accession>A0A2P4X8Y7</accession>
<dbReference type="GO" id="GO:0004674">
    <property type="term" value="F:protein serine/threonine kinase activity"/>
    <property type="evidence" value="ECO:0007669"/>
    <property type="project" value="UniProtKB-KW"/>
</dbReference>